<evidence type="ECO:0000313" key="2">
    <source>
        <dbReference type="Proteomes" id="UP001549047"/>
    </source>
</evidence>
<evidence type="ECO:0000313" key="1">
    <source>
        <dbReference type="EMBL" id="MET3613398.1"/>
    </source>
</evidence>
<protein>
    <submittedName>
        <fullName evidence="1">Uncharacterized protein</fullName>
    </submittedName>
</protein>
<dbReference type="EMBL" id="JBEPMB010000002">
    <property type="protein sequence ID" value="MET3613398.1"/>
    <property type="molecule type" value="Genomic_DNA"/>
</dbReference>
<reference evidence="1 2" key="1">
    <citation type="submission" date="2024-06" db="EMBL/GenBank/DDBJ databases">
        <title>Genomic Encyclopedia of Type Strains, Phase IV (KMG-IV): sequencing the most valuable type-strain genomes for metagenomic binning, comparative biology and taxonomic classification.</title>
        <authorList>
            <person name="Goeker M."/>
        </authorList>
    </citation>
    <scope>NUCLEOTIDE SEQUENCE [LARGE SCALE GENOMIC DNA]</scope>
    <source>
        <strain evidence="1 2">DSM 29780</strain>
    </source>
</reference>
<gene>
    <name evidence="1" type="ORF">ABID16_001727</name>
</gene>
<dbReference type="Proteomes" id="UP001549047">
    <property type="component" value="Unassembled WGS sequence"/>
</dbReference>
<accession>A0ABV2IYF7</accession>
<comment type="caution">
    <text evidence="1">The sequence shown here is derived from an EMBL/GenBank/DDBJ whole genome shotgun (WGS) entry which is preliminary data.</text>
</comment>
<organism evidence="1 2">
    <name type="scientific">Rhizobium aquaticum</name>
    <dbReference type="NCBI Taxonomy" id="1549636"/>
    <lineage>
        <taxon>Bacteria</taxon>
        <taxon>Pseudomonadati</taxon>
        <taxon>Pseudomonadota</taxon>
        <taxon>Alphaproteobacteria</taxon>
        <taxon>Hyphomicrobiales</taxon>
        <taxon>Rhizobiaceae</taxon>
        <taxon>Rhizobium/Agrobacterium group</taxon>
        <taxon>Rhizobium</taxon>
    </lineage>
</organism>
<proteinExistence type="predicted"/>
<sequence>MLTRTTTRYVHFDQPFSLAGVEGIHAAGDYRLLEDEEQIDGLSWIAYRRIATLIEITRGQKTSLITIDPSNLEDALQNDKASAKLAV</sequence>
<name>A0ABV2IYF7_9HYPH</name>
<dbReference type="RefSeq" id="WP_354555940.1">
    <property type="nucleotide sequence ID" value="NZ_JBEPMB010000002.1"/>
</dbReference>
<keyword evidence="2" id="KW-1185">Reference proteome</keyword>